<evidence type="ECO:0000256" key="3">
    <source>
        <dbReference type="SAM" id="MobiDB-lite"/>
    </source>
</evidence>
<proteinExistence type="predicted"/>
<dbReference type="CTD" id="9595"/>
<protein>
    <recommendedName>
        <fullName evidence="4">PDZ domain-containing protein</fullName>
    </recommendedName>
</protein>
<sequence length="349" mass="38774">MQSIMNLTGQQQEEGGQKSSPLDLTLRKKASVWYRRSLRGIYGQYTQNSSSLPRGCKPRQSRSNSLVDHNPQRITIVLNKEDHETFGFEIQTRPLRLRSSSSVEMCTFVCRVHEDSVAESAGLTAGDIIATINGVSTEGSSHQRILDLIRESTNILKMETVYGNVMKRLELEKRMNLLKLSLREKLIELQELTIKENRLMRGNLDDTSIHTSESQSSSTRLFSSESSCRSVSTNSDSVFDDVSSPSPCSSASITDDGCFFSRDFSACNCSARFSSSSSSLHQNLSRSSSSSLAGSSSSLSPPWEITRISSLFGTLPRKGRKASVRKHILKLFPGFQRSVEEEEMGTDTQ</sequence>
<evidence type="ECO:0000256" key="2">
    <source>
        <dbReference type="ARBA" id="ARBA00022490"/>
    </source>
</evidence>
<evidence type="ECO:0000259" key="4">
    <source>
        <dbReference type="PROSITE" id="PS50106"/>
    </source>
</evidence>
<dbReference type="InterPro" id="IPR036034">
    <property type="entry name" value="PDZ_sf"/>
</dbReference>
<keyword evidence="2" id="KW-0963">Cytoplasm</keyword>
<dbReference type="PROSITE" id="PS50106">
    <property type="entry name" value="PDZ"/>
    <property type="match status" value="1"/>
</dbReference>
<gene>
    <name evidence="5" type="primary">cytip</name>
</gene>
<feature type="domain" description="PDZ" evidence="4">
    <location>
        <begin position="75"/>
        <end position="164"/>
    </location>
</feature>
<comment type="subcellular location">
    <subcellularLocation>
        <location evidence="1">Cytoplasm</location>
    </subcellularLocation>
</comment>
<evidence type="ECO:0000256" key="1">
    <source>
        <dbReference type="ARBA" id="ARBA00004496"/>
    </source>
</evidence>
<dbReference type="Ensembl" id="ENSGWIT00000056146.1">
    <property type="protein sequence ID" value="ENSGWIP00000052001.1"/>
    <property type="gene ID" value="ENSGWIG00000025141.1"/>
</dbReference>
<evidence type="ECO:0000313" key="5">
    <source>
        <dbReference type="Ensembl" id="ENSGWIP00000052001.1"/>
    </source>
</evidence>
<dbReference type="CDD" id="cd06713">
    <property type="entry name" value="PDZ_tamalin_CYTIP-like"/>
    <property type="match status" value="1"/>
</dbReference>
<dbReference type="SUPFAM" id="SSF50156">
    <property type="entry name" value="PDZ domain-like"/>
    <property type="match status" value="1"/>
</dbReference>
<dbReference type="Pfam" id="PF00595">
    <property type="entry name" value="PDZ"/>
    <property type="match status" value="1"/>
</dbReference>
<dbReference type="GeneID" id="114455334"/>
<dbReference type="GO" id="GO:0005737">
    <property type="term" value="C:cytoplasm"/>
    <property type="evidence" value="ECO:0007669"/>
    <property type="project" value="UniProtKB-SubCell"/>
</dbReference>
<name>A0A8C5HYU3_GOUWI</name>
<organism evidence="5 6">
    <name type="scientific">Gouania willdenowi</name>
    <name type="common">Blunt-snouted clingfish</name>
    <name type="synonym">Lepadogaster willdenowi</name>
    <dbReference type="NCBI Taxonomy" id="441366"/>
    <lineage>
        <taxon>Eukaryota</taxon>
        <taxon>Metazoa</taxon>
        <taxon>Chordata</taxon>
        <taxon>Craniata</taxon>
        <taxon>Vertebrata</taxon>
        <taxon>Euteleostomi</taxon>
        <taxon>Actinopterygii</taxon>
        <taxon>Neopterygii</taxon>
        <taxon>Teleostei</taxon>
        <taxon>Neoteleostei</taxon>
        <taxon>Acanthomorphata</taxon>
        <taxon>Ovalentaria</taxon>
        <taxon>Blenniimorphae</taxon>
        <taxon>Blenniiformes</taxon>
        <taxon>Gobiesocoidei</taxon>
        <taxon>Gobiesocidae</taxon>
        <taxon>Gobiesocinae</taxon>
        <taxon>Gouania</taxon>
    </lineage>
</organism>
<evidence type="ECO:0000313" key="6">
    <source>
        <dbReference type="Proteomes" id="UP000694680"/>
    </source>
</evidence>
<dbReference type="SMART" id="SM00228">
    <property type="entry name" value="PDZ"/>
    <property type="match status" value="1"/>
</dbReference>
<reference evidence="5" key="3">
    <citation type="submission" date="2025-09" db="UniProtKB">
        <authorList>
            <consortium name="Ensembl"/>
        </authorList>
    </citation>
    <scope>IDENTIFICATION</scope>
</reference>
<feature type="region of interest" description="Disordered" evidence="3">
    <location>
        <begin position="45"/>
        <end position="66"/>
    </location>
</feature>
<dbReference type="OrthoDB" id="10041077at2759"/>
<dbReference type="Proteomes" id="UP000694680">
    <property type="component" value="Chromosome 21"/>
</dbReference>
<dbReference type="PANTHER" id="PTHR15963:SF1">
    <property type="entry name" value="CYTOHESIN-INTERACTING PROTEIN"/>
    <property type="match status" value="1"/>
</dbReference>
<dbReference type="Gene3D" id="2.30.42.10">
    <property type="match status" value="1"/>
</dbReference>
<dbReference type="InterPro" id="IPR001478">
    <property type="entry name" value="PDZ"/>
</dbReference>
<reference evidence="5" key="1">
    <citation type="submission" date="2020-06" db="EMBL/GenBank/DDBJ databases">
        <authorList>
            <consortium name="Wellcome Sanger Institute Data Sharing"/>
        </authorList>
    </citation>
    <scope>NUCLEOTIDE SEQUENCE [LARGE SCALE GENOMIC DNA]</scope>
</reference>
<feature type="region of interest" description="Disordered" evidence="3">
    <location>
        <begin position="1"/>
        <end position="21"/>
    </location>
</feature>
<reference evidence="5" key="2">
    <citation type="submission" date="2025-08" db="UniProtKB">
        <authorList>
            <consortium name="Ensembl"/>
        </authorList>
    </citation>
    <scope>IDENTIFICATION</scope>
</reference>
<dbReference type="AlphaFoldDB" id="A0A8C5HYU3"/>
<accession>A0A8C5HYU3</accession>
<dbReference type="PANTHER" id="PTHR15963">
    <property type="entry name" value="GENERAL RECEPTOR FOR PHOSPHOINOSITIDES 1-ASSOCIATED SCAFFOLD PROTEIN-RELATED"/>
    <property type="match status" value="1"/>
</dbReference>
<keyword evidence="6" id="KW-1185">Reference proteome</keyword>
<dbReference type="RefSeq" id="XP_028292310.1">
    <property type="nucleotide sequence ID" value="XM_028436509.1"/>
</dbReference>
<dbReference type="InterPro" id="IPR052122">
    <property type="entry name" value="Intracell_Traff_Signaling_Reg"/>
</dbReference>